<organism evidence="1 2">
    <name type="scientific">Microcystis aeruginosa DA14</name>
    <dbReference type="NCBI Taxonomy" id="1987506"/>
    <lineage>
        <taxon>Bacteria</taxon>
        <taxon>Bacillati</taxon>
        <taxon>Cyanobacteriota</taxon>
        <taxon>Cyanophyceae</taxon>
        <taxon>Oscillatoriophycideae</taxon>
        <taxon>Chroococcales</taxon>
        <taxon>Microcystaceae</taxon>
        <taxon>Microcystis</taxon>
    </lineage>
</organism>
<reference evidence="1 2" key="1">
    <citation type="submission" date="2017-08" db="EMBL/GenBank/DDBJ databases">
        <title>Functional genomic and metabolic studies of the symbiotic interactions of six Microcystis-dominated communities.</title>
        <authorList>
            <person name="Li Q."/>
            <person name="Lin F."/>
        </authorList>
    </citation>
    <scope>NUCLEOTIDE SEQUENCE [LARGE SCALE GENOMIC DNA]</scope>
    <source>
        <strain evidence="1">DA14</strain>
    </source>
</reference>
<dbReference type="Pfam" id="PF04365">
    <property type="entry name" value="BrnT_toxin"/>
    <property type="match status" value="1"/>
</dbReference>
<sequence length="103" mass="12305">MNVVYQLQGVEFEWDSHKAQINLEKHGISFEEATEAFFDPFYQEGEATHQNVTNSEQRRFILGYSLEQHLLLVIYVEKGKRNRIISARQATRNERKLYEQTRR</sequence>
<dbReference type="Proteomes" id="UP000256301">
    <property type="component" value="Unassembled WGS sequence"/>
</dbReference>
<protein>
    <submittedName>
        <fullName evidence="1">BrnT family toxin</fullName>
    </submittedName>
</protein>
<evidence type="ECO:0000313" key="1">
    <source>
        <dbReference type="EMBL" id="REJ58965.1"/>
    </source>
</evidence>
<dbReference type="InterPro" id="IPR038573">
    <property type="entry name" value="BrnT_sf"/>
</dbReference>
<name>A0A3E0MGT0_MICAE</name>
<gene>
    <name evidence="1" type="ORF">DWQ56_07530</name>
</gene>
<evidence type="ECO:0000313" key="2">
    <source>
        <dbReference type="Proteomes" id="UP000256301"/>
    </source>
</evidence>
<accession>A0A3E0MGT0</accession>
<proteinExistence type="predicted"/>
<dbReference type="Gene3D" id="3.10.450.530">
    <property type="entry name" value="Ribonuclease toxin, BrnT, of type II toxin-antitoxin system"/>
    <property type="match status" value="1"/>
</dbReference>
<dbReference type="AlphaFoldDB" id="A0A3E0MGT0"/>
<dbReference type="EMBL" id="QQWE01000002">
    <property type="protein sequence ID" value="REJ58965.1"/>
    <property type="molecule type" value="Genomic_DNA"/>
</dbReference>
<dbReference type="InterPro" id="IPR007460">
    <property type="entry name" value="BrnT_toxin"/>
</dbReference>
<comment type="caution">
    <text evidence="1">The sequence shown here is derived from an EMBL/GenBank/DDBJ whole genome shotgun (WGS) entry which is preliminary data.</text>
</comment>